<evidence type="ECO:0000313" key="3">
    <source>
        <dbReference type="EMBL" id="SDX96589.1"/>
    </source>
</evidence>
<keyword evidence="4" id="KW-1185">Reference proteome</keyword>
<evidence type="ECO:0000256" key="1">
    <source>
        <dbReference type="SAM" id="Phobius"/>
    </source>
</evidence>
<dbReference type="CDD" id="cd01467">
    <property type="entry name" value="vWA_BatA_type"/>
    <property type="match status" value="1"/>
</dbReference>
<gene>
    <name evidence="3" type="ORF">SAMN05216287_4237</name>
</gene>
<dbReference type="PANTHER" id="PTHR22550">
    <property type="entry name" value="SPORE GERMINATION PROTEIN"/>
    <property type="match status" value="1"/>
</dbReference>
<proteinExistence type="predicted"/>
<dbReference type="InterPro" id="IPR002035">
    <property type="entry name" value="VWF_A"/>
</dbReference>
<dbReference type="RefSeq" id="WP_090231637.1">
    <property type="nucleotide sequence ID" value="NZ_FNNU01000008.1"/>
</dbReference>
<organism evidence="3 4">
    <name type="scientific">Pseudomonas kuykendallii</name>
    <dbReference type="NCBI Taxonomy" id="1007099"/>
    <lineage>
        <taxon>Bacteria</taxon>
        <taxon>Pseudomonadati</taxon>
        <taxon>Pseudomonadota</taxon>
        <taxon>Gammaproteobacteria</taxon>
        <taxon>Pseudomonadales</taxon>
        <taxon>Pseudomonadaceae</taxon>
        <taxon>Pseudomonas</taxon>
    </lineage>
</organism>
<feature type="domain" description="VWFA" evidence="2">
    <location>
        <begin position="91"/>
        <end position="284"/>
    </location>
</feature>
<dbReference type="InterPro" id="IPR036465">
    <property type="entry name" value="vWFA_dom_sf"/>
</dbReference>
<keyword evidence="1" id="KW-0472">Membrane</keyword>
<dbReference type="InterPro" id="IPR033881">
    <property type="entry name" value="vWA_BatA_type"/>
</dbReference>
<dbReference type="PANTHER" id="PTHR22550:SF18">
    <property type="entry name" value="VWFA DOMAIN-CONTAINING PROTEIN"/>
    <property type="match status" value="1"/>
</dbReference>
<dbReference type="OrthoDB" id="6206554at2"/>
<accession>A0A1H3G2J8</accession>
<protein>
    <submittedName>
        <fullName evidence="3">Ca-activated chloride channel family protein</fullName>
    </submittedName>
</protein>
<evidence type="ECO:0000313" key="4">
    <source>
        <dbReference type="Proteomes" id="UP000243778"/>
    </source>
</evidence>
<dbReference type="Proteomes" id="UP000243778">
    <property type="component" value="Unassembled WGS sequence"/>
</dbReference>
<keyword evidence="1" id="KW-1133">Transmembrane helix</keyword>
<keyword evidence="1" id="KW-0812">Transmembrane</keyword>
<dbReference type="Pfam" id="PF00092">
    <property type="entry name" value="VWA"/>
    <property type="match status" value="1"/>
</dbReference>
<dbReference type="Gene3D" id="3.40.50.410">
    <property type="entry name" value="von Willebrand factor, type A domain"/>
    <property type="match status" value="1"/>
</dbReference>
<dbReference type="SMART" id="SM00327">
    <property type="entry name" value="VWA"/>
    <property type="match status" value="1"/>
</dbReference>
<dbReference type="AlphaFoldDB" id="A0A1H3G2J8"/>
<name>A0A1H3G2J8_9PSED</name>
<dbReference type="InterPro" id="IPR050768">
    <property type="entry name" value="UPF0353/GerABKA_families"/>
</dbReference>
<evidence type="ECO:0000259" key="2">
    <source>
        <dbReference type="PROSITE" id="PS50234"/>
    </source>
</evidence>
<feature type="transmembrane region" description="Helical" evidence="1">
    <location>
        <begin position="303"/>
        <end position="324"/>
    </location>
</feature>
<dbReference type="STRING" id="1007099.SAMN05216287_4237"/>
<dbReference type="PROSITE" id="PS50234">
    <property type="entry name" value="VWFA"/>
    <property type="match status" value="1"/>
</dbReference>
<dbReference type="EMBL" id="FNNU01000008">
    <property type="protein sequence ID" value="SDX96589.1"/>
    <property type="molecule type" value="Genomic_DNA"/>
</dbReference>
<dbReference type="SUPFAM" id="SSF53300">
    <property type="entry name" value="vWA-like"/>
    <property type="match status" value="1"/>
</dbReference>
<reference evidence="4" key="1">
    <citation type="submission" date="2016-10" db="EMBL/GenBank/DDBJ databases">
        <authorList>
            <person name="Varghese N."/>
            <person name="Submissions S."/>
        </authorList>
    </citation>
    <scope>NUCLEOTIDE SEQUENCE [LARGE SCALE GENOMIC DNA]</scope>
    <source>
        <strain evidence="4">NRRL B-59562</strain>
    </source>
</reference>
<sequence>MFEFAWPWLLLLAPLPWLLRILLPPADSGEAALNVSFLDELEGLAGRRARANLPAWRQQAPFAALWLLLLLAAARPQWVGEPLPLPASGRDLLLAVDVSGSMDYADMQWDEQPASRLTLVKRLLGDFIEGRRGDRVGLILFGSQAYLQSPLTFDRHTVRTWLDEALIGIAGKNTAVGDAIGLAVKRLRERPADSRVLVLVTDGANNGGQIDPLTAARLAAEEQVKVYTIGIGADPADSGTLGLLGLNPGLDLDEPTLRQIASLTGGEYFRARSQDELKAIGESLDRLEPVAQKPTQARPARALYSWPLAAAVLLSLALVAHALWPHPRFAQRLPRKLTRLKPLFAKRPRWSRRP</sequence>